<comment type="similarity">
    <text evidence="1 3 5">Belongs to the GrpE family.</text>
</comment>
<keyword evidence="3" id="KW-0963">Cytoplasm</keyword>
<dbReference type="GO" id="GO:0000774">
    <property type="term" value="F:adenyl-nucleotide exchange factor activity"/>
    <property type="evidence" value="ECO:0007669"/>
    <property type="project" value="InterPro"/>
</dbReference>
<protein>
    <recommendedName>
        <fullName evidence="3 4">Protein GrpE</fullName>
    </recommendedName>
    <alternativeName>
        <fullName evidence="3">HSP-70 cofactor</fullName>
    </alternativeName>
</protein>
<dbReference type="GO" id="GO:0051082">
    <property type="term" value="F:unfolded protein binding"/>
    <property type="evidence" value="ECO:0007669"/>
    <property type="project" value="TreeGrafter"/>
</dbReference>
<comment type="subcellular location">
    <subcellularLocation>
        <location evidence="3">Cytoplasm</location>
    </subcellularLocation>
</comment>
<dbReference type="Gene3D" id="3.90.20.20">
    <property type="match status" value="1"/>
</dbReference>
<dbReference type="PANTHER" id="PTHR21237:SF23">
    <property type="entry name" value="GRPE PROTEIN HOMOLOG, MITOCHONDRIAL"/>
    <property type="match status" value="1"/>
</dbReference>
<evidence type="ECO:0000256" key="5">
    <source>
        <dbReference type="RuleBase" id="RU004478"/>
    </source>
</evidence>
<dbReference type="Gene3D" id="2.30.22.10">
    <property type="entry name" value="Head domain of nucleotide exchange factor GrpE"/>
    <property type="match status" value="1"/>
</dbReference>
<dbReference type="Pfam" id="PF01025">
    <property type="entry name" value="GrpE"/>
    <property type="match status" value="1"/>
</dbReference>
<keyword evidence="2 3" id="KW-0143">Chaperone</keyword>
<dbReference type="InterPro" id="IPR000740">
    <property type="entry name" value="GrpE"/>
</dbReference>
<dbReference type="PANTHER" id="PTHR21237">
    <property type="entry name" value="GRPE PROTEIN"/>
    <property type="match status" value="1"/>
</dbReference>
<dbReference type="SUPFAM" id="SSF51064">
    <property type="entry name" value="Head domain of nucleotide exchange factor GrpE"/>
    <property type="match status" value="1"/>
</dbReference>
<dbReference type="InterPro" id="IPR013805">
    <property type="entry name" value="GrpE_CC"/>
</dbReference>
<comment type="caution">
    <text evidence="7">The sequence shown here is derived from an EMBL/GenBank/DDBJ whole genome shotgun (WGS) entry which is preliminary data.</text>
</comment>
<dbReference type="GO" id="GO:0042803">
    <property type="term" value="F:protein homodimerization activity"/>
    <property type="evidence" value="ECO:0007669"/>
    <property type="project" value="InterPro"/>
</dbReference>
<sequence length="152" mass="17073">MVKKKEKSEDKVGSLQNQLKRALADYSNLEKRVEEEKESFVKLANATLVLKILPILDSLEKANQSLKDQGLDLIIREFKNILASVGVEEIKAEAEDFNPQYHEAIEVVQGEKDNQVVAVLEGGYLIGGKVLRPAKVRISKKELEKESDKVVK</sequence>
<feature type="coiled-coil region" evidence="6">
    <location>
        <begin position="5"/>
        <end position="46"/>
    </location>
</feature>
<comment type="subunit">
    <text evidence="3">Homodimer.</text>
</comment>
<evidence type="ECO:0000256" key="3">
    <source>
        <dbReference type="HAMAP-Rule" id="MF_01151"/>
    </source>
</evidence>
<keyword evidence="3 4" id="KW-0346">Stress response</keyword>
<dbReference type="EMBL" id="MHCQ01000004">
    <property type="protein sequence ID" value="OGY25046.1"/>
    <property type="molecule type" value="Genomic_DNA"/>
</dbReference>
<dbReference type="GO" id="GO:0005737">
    <property type="term" value="C:cytoplasm"/>
    <property type="evidence" value="ECO:0007669"/>
    <property type="project" value="UniProtKB-SubCell"/>
</dbReference>
<evidence type="ECO:0000256" key="2">
    <source>
        <dbReference type="ARBA" id="ARBA00023186"/>
    </source>
</evidence>
<evidence type="ECO:0000256" key="6">
    <source>
        <dbReference type="SAM" id="Coils"/>
    </source>
</evidence>
<gene>
    <name evidence="3" type="primary">grpE</name>
    <name evidence="7" type="ORF">A2Y57_02735</name>
</gene>
<keyword evidence="6" id="KW-0175">Coiled coil</keyword>
<dbReference type="HAMAP" id="MF_01151">
    <property type="entry name" value="GrpE"/>
    <property type="match status" value="1"/>
</dbReference>
<organism evidence="7 8">
    <name type="scientific">Candidatus Woykebacteria bacterium RBG_13_40_7b</name>
    <dbReference type="NCBI Taxonomy" id="1802594"/>
    <lineage>
        <taxon>Bacteria</taxon>
        <taxon>Candidatus Woykeibacteriota</taxon>
    </lineage>
</organism>
<evidence type="ECO:0000313" key="8">
    <source>
        <dbReference type="Proteomes" id="UP000177103"/>
    </source>
</evidence>
<dbReference type="GO" id="GO:0006457">
    <property type="term" value="P:protein folding"/>
    <property type="evidence" value="ECO:0007669"/>
    <property type="project" value="InterPro"/>
</dbReference>
<dbReference type="PROSITE" id="PS01071">
    <property type="entry name" value="GRPE"/>
    <property type="match status" value="1"/>
</dbReference>
<name>A0A1G1WBH1_9BACT</name>
<dbReference type="PRINTS" id="PR00773">
    <property type="entry name" value="GRPEPROTEIN"/>
</dbReference>
<evidence type="ECO:0000256" key="1">
    <source>
        <dbReference type="ARBA" id="ARBA00009054"/>
    </source>
</evidence>
<dbReference type="GO" id="GO:0051087">
    <property type="term" value="F:protein-folding chaperone binding"/>
    <property type="evidence" value="ECO:0007669"/>
    <property type="project" value="InterPro"/>
</dbReference>
<accession>A0A1G1WBH1</accession>
<proteinExistence type="inferred from homology"/>
<dbReference type="AlphaFoldDB" id="A0A1G1WBH1"/>
<dbReference type="InterPro" id="IPR009012">
    <property type="entry name" value="GrpE_head"/>
</dbReference>
<comment type="function">
    <text evidence="3 4">Participates actively in the response to hyperosmotic and heat shock by preventing the aggregation of stress-denatured proteins, in association with DnaK and GrpE. It is the nucleotide exchange factor for DnaK and may function as a thermosensor. Unfolded proteins bind initially to DnaJ; upon interaction with the DnaJ-bound protein, DnaK hydrolyzes its bound ATP, resulting in the formation of a stable complex. GrpE releases ADP from DnaK; ATP binding to DnaK triggers the release of the substrate protein, thus completing the reaction cycle. Several rounds of ATP-dependent interactions between DnaJ, DnaK and GrpE are required for fully efficient folding.</text>
</comment>
<evidence type="ECO:0000256" key="4">
    <source>
        <dbReference type="RuleBase" id="RU000639"/>
    </source>
</evidence>
<evidence type="ECO:0000313" key="7">
    <source>
        <dbReference type="EMBL" id="OGY25046.1"/>
    </source>
</evidence>
<reference evidence="7 8" key="1">
    <citation type="journal article" date="2016" name="Nat. Commun.">
        <title>Thousands of microbial genomes shed light on interconnected biogeochemical processes in an aquifer system.</title>
        <authorList>
            <person name="Anantharaman K."/>
            <person name="Brown C.T."/>
            <person name="Hug L.A."/>
            <person name="Sharon I."/>
            <person name="Castelle C.J."/>
            <person name="Probst A.J."/>
            <person name="Thomas B.C."/>
            <person name="Singh A."/>
            <person name="Wilkins M.J."/>
            <person name="Karaoz U."/>
            <person name="Brodie E.L."/>
            <person name="Williams K.H."/>
            <person name="Hubbard S.S."/>
            <person name="Banfield J.F."/>
        </authorList>
    </citation>
    <scope>NUCLEOTIDE SEQUENCE [LARGE SCALE GENOMIC DNA]</scope>
</reference>
<dbReference type="Proteomes" id="UP000177103">
    <property type="component" value="Unassembled WGS sequence"/>
</dbReference>
<dbReference type="SUPFAM" id="SSF58014">
    <property type="entry name" value="Coiled-coil domain of nucleotide exchange factor GrpE"/>
    <property type="match status" value="1"/>
</dbReference>
<dbReference type="CDD" id="cd00446">
    <property type="entry name" value="GrpE"/>
    <property type="match status" value="1"/>
</dbReference>